<dbReference type="NCBIfam" id="NF047322">
    <property type="entry name" value="HK_morpho_MacS"/>
    <property type="match status" value="1"/>
</dbReference>
<keyword evidence="5" id="KW-1133">Transmembrane helix</keyword>
<evidence type="ECO:0000259" key="6">
    <source>
        <dbReference type="Pfam" id="PF02518"/>
    </source>
</evidence>
<evidence type="ECO:0000256" key="1">
    <source>
        <dbReference type="ARBA" id="ARBA00022679"/>
    </source>
</evidence>
<keyword evidence="3" id="KW-0902">Two-component regulatory system</keyword>
<evidence type="ECO:0000259" key="7">
    <source>
        <dbReference type="Pfam" id="PF19354"/>
    </source>
</evidence>
<dbReference type="AlphaFoldDB" id="A0AA46THR5"/>
<feature type="transmembrane region" description="Helical" evidence="5">
    <location>
        <begin position="48"/>
        <end position="69"/>
    </location>
</feature>
<dbReference type="InterPro" id="IPR045975">
    <property type="entry name" value="DUF5931"/>
</dbReference>
<dbReference type="Pfam" id="PF02518">
    <property type="entry name" value="HATPase_c"/>
    <property type="match status" value="1"/>
</dbReference>
<keyword evidence="1" id="KW-0808">Transferase</keyword>
<evidence type="ECO:0000313" key="8">
    <source>
        <dbReference type="EMBL" id="UYM05388.1"/>
    </source>
</evidence>
<dbReference type="InterPro" id="IPR003594">
    <property type="entry name" value="HATPase_dom"/>
</dbReference>
<dbReference type="InterPro" id="IPR050482">
    <property type="entry name" value="Sensor_HK_TwoCompSys"/>
</dbReference>
<dbReference type="KEGG" id="sgrg:L0C25_23240"/>
<dbReference type="EMBL" id="CP094970">
    <property type="protein sequence ID" value="UYM05388.1"/>
    <property type="molecule type" value="Genomic_DNA"/>
</dbReference>
<dbReference type="RefSeq" id="WP_271634220.1">
    <property type="nucleotide sequence ID" value="NZ_CP094970.1"/>
</dbReference>
<evidence type="ECO:0000256" key="5">
    <source>
        <dbReference type="SAM" id="Phobius"/>
    </source>
</evidence>
<keyword evidence="2" id="KW-0418">Kinase</keyword>
<sequence>MTATARVDRAAGNVDNQLFRALAVLRLVTLVFAVGINAVRIDDFDRPAGAVGVIATMAAWSALVTWLYAVPARRGPLLLGADLLVTLALLRTTPFVATDAMMAEHVSTLTSYWVCVPVLAWAVWWGIRGGVAAAVVVSVADVTMRPVVTASTIGNVFLLVLAGLTVGYVATTLRTSAQRRADAERRVAAVRERERLARAVHDGVLQVLGLMQRRGAEHGGDLADLGRLAGEQESALRGLIQTSVDPAPVRGQLDLVAALASLGTPMVTVATPGGPVALPADFVETVVAVVRACLANVETHVGPDAPAWVLLEGASDGVTVSVRDEGPGIADGRLDAAAASGRMGVARSIRGRVADLGGRADLRTSPGQGTEWEFTIPLPRGGRGRRRTDERAGD</sequence>
<feature type="domain" description="Histidine kinase/HSP90-like ATPase" evidence="6">
    <location>
        <begin position="287"/>
        <end position="379"/>
    </location>
</feature>
<dbReference type="GO" id="GO:0000160">
    <property type="term" value="P:phosphorelay signal transduction system"/>
    <property type="evidence" value="ECO:0007669"/>
    <property type="project" value="UniProtKB-KW"/>
</dbReference>
<feature type="transmembrane region" description="Helical" evidence="5">
    <location>
        <begin position="18"/>
        <end position="36"/>
    </location>
</feature>
<feature type="transmembrane region" description="Helical" evidence="5">
    <location>
        <begin position="147"/>
        <end position="170"/>
    </location>
</feature>
<dbReference type="Pfam" id="PF19354">
    <property type="entry name" value="DUF5931"/>
    <property type="match status" value="1"/>
</dbReference>
<feature type="domain" description="DUF5931" evidence="7">
    <location>
        <begin position="13"/>
        <end position="177"/>
    </location>
</feature>
<dbReference type="Proteomes" id="UP001164390">
    <property type="component" value="Chromosome"/>
</dbReference>
<name>A0AA46THR5_9ACTN</name>
<gene>
    <name evidence="8" type="ORF">L0C25_23240</name>
</gene>
<dbReference type="SUPFAM" id="SSF55874">
    <property type="entry name" value="ATPase domain of HSP90 chaperone/DNA topoisomerase II/histidine kinase"/>
    <property type="match status" value="1"/>
</dbReference>
<organism evidence="8 9">
    <name type="scientific">Solicola gregarius</name>
    <dbReference type="NCBI Taxonomy" id="2908642"/>
    <lineage>
        <taxon>Bacteria</taxon>
        <taxon>Bacillati</taxon>
        <taxon>Actinomycetota</taxon>
        <taxon>Actinomycetes</taxon>
        <taxon>Propionibacteriales</taxon>
        <taxon>Nocardioidaceae</taxon>
        <taxon>Solicola</taxon>
    </lineage>
</organism>
<keyword evidence="9" id="KW-1185">Reference proteome</keyword>
<evidence type="ECO:0000256" key="3">
    <source>
        <dbReference type="ARBA" id="ARBA00023012"/>
    </source>
</evidence>
<accession>A0AA46THR5</accession>
<dbReference type="PANTHER" id="PTHR24421">
    <property type="entry name" value="NITRATE/NITRITE SENSOR PROTEIN NARX-RELATED"/>
    <property type="match status" value="1"/>
</dbReference>
<dbReference type="InterPro" id="IPR036890">
    <property type="entry name" value="HATPase_C_sf"/>
</dbReference>
<proteinExistence type="predicted"/>
<reference evidence="8" key="1">
    <citation type="submission" date="2022-01" db="EMBL/GenBank/DDBJ databases">
        <title>Nocardioidaceae gen. sp. A5X3R13.</title>
        <authorList>
            <person name="Lopez Marin M.A."/>
            <person name="Uhlik O."/>
        </authorList>
    </citation>
    <scope>NUCLEOTIDE SEQUENCE</scope>
    <source>
        <strain evidence="8">A5X3R13</strain>
    </source>
</reference>
<dbReference type="PANTHER" id="PTHR24421:SF61">
    <property type="entry name" value="OXYGEN SENSOR HISTIDINE KINASE NREB"/>
    <property type="match status" value="1"/>
</dbReference>
<dbReference type="Gene3D" id="3.30.565.10">
    <property type="entry name" value="Histidine kinase-like ATPase, C-terminal domain"/>
    <property type="match status" value="1"/>
</dbReference>
<feature type="transmembrane region" description="Helical" evidence="5">
    <location>
        <begin position="75"/>
        <end position="97"/>
    </location>
</feature>
<keyword evidence="5" id="KW-0472">Membrane</keyword>
<evidence type="ECO:0000256" key="4">
    <source>
        <dbReference type="SAM" id="MobiDB-lite"/>
    </source>
</evidence>
<protein>
    <submittedName>
        <fullName evidence="8">DUF5931 domain-containing protein</fullName>
    </submittedName>
</protein>
<evidence type="ECO:0000256" key="2">
    <source>
        <dbReference type="ARBA" id="ARBA00022777"/>
    </source>
</evidence>
<dbReference type="GO" id="GO:0016301">
    <property type="term" value="F:kinase activity"/>
    <property type="evidence" value="ECO:0007669"/>
    <property type="project" value="UniProtKB-KW"/>
</dbReference>
<evidence type="ECO:0000313" key="9">
    <source>
        <dbReference type="Proteomes" id="UP001164390"/>
    </source>
</evidence>
<feature type="region of interest" description="Disordered" evidence="4">
    <location>
        <begin position="363"/>
        <end position="394"/>
    </location>
</feature>
<keyword evidence="5" id="KW-0812">Transmembrane</keyword>